<keyword evidence="2 4" id="KW-0863">Zinc-finger</keyword>
<dbReference type="InterPro" id="IPR006564">
    <property type="entry name" value="Znf_PMZ"/>
</dbReference>
<dbReference type="Proteomes" id="UP001418222">
    <property type="component" value="Unassembled WGS sequence"/>
</dbReference>
<sequence>MLNFNCDFFHIFLQIPSKYPTFPVVQSEDEAYALYCEYAHKTGFSVRKEHIIYWTHTRIIKVREYTCSKAGNKHIKPSPIKYRKLDSRTGCLACCHFRTDTNGQNWTVSKFVEEHNHPLALDKEKHLLRSNRKVSDLQGDLIRNMTGAGIKTVHAYNFLSDEVGGIENLGFSKVDAYNYVHRCKKSLIESGDSVSLLKMLQARQLDDSMFSYEVQTDEQNRLTNFFWMDGRAKIDYDCYGDVIIFDTTYRLNKYNLACAPFIAVNNHWQSICVGCTFIAEETIESFCWVFDCFLKFVGGKQPITIFTDQDQAMAVAIERVFTTSRHRLCQWHISKKAPSKVHCFNVDKGVRGLFYQCMSKCDSEIEFEQYWSDMMLKGSLQDNRWLKDLYLVRHKWSTAYNKDVLDLGILSTQRSESANNGLHGCSKATSSLVECFIGLEKLVSTWRRAELDEDFKCTQGSVSLKYKGSNLLKQVSKVFTRKMFSIFEKSFMEGAIGVSIVNEVMYDDNNILYGTAQCDEDQDGKNWFVNFNTSTGEAKCSCRGFETKGIQCKHVLRIFIHRNVKHVPAQYLLKRFSLNAKRGIYLPYLPSMAQKESNMIFRNHLMRFTYDLSLQIESCQPAKELVMIAMNDLARRVESLVVEDANHNDKEESSLRDPPKKRPKGISNTRLKGYWEKNTKKSRKKVGVKKQTMSTYNFLDSPAHAHQSTPSANNRDLDSKEEFDLELSFNFSSIPDVFKP</sequence>
<dbReference type="Pfam" id="PF04434">
    <property type="entry name" value="SWIM"/>
    <property type="match status" value="1"/>
</dbReference>
<evidence type="ECO:0000313" key="7">
    <source>
        <dbReference type="EMBL" id="KAK8937226.1"/>
    </source>
</evidence>
<evidence type="ECO:0000256" key="5">
    <source>
        <dbReference type="SAM" id="MobiDB-lite"/>
    </source>
</evidence>
<feature type="region of interest" description="Disordered" evidence="5">
    <location>
        <begin position="697"/>
        <end position="719"/>
    </location>
</feature>
<proteinExistence type="predicted"/>
<dbReference type="EMBL" id="JBBWWQ010000010">
    <property type="protein sequence ID" value="KAK8937226.1"/>
    <property type="molecule type" value="Genomic_DNA"/>
</dbReference>
<keyword evidence="8" id="KW-1185">Reference proteome</keyword>
<feature type="domain" description="SWIM-type" evidence="6">
    <location>
        <begin position="527"/>
        <end position="563"/>
    </location>
</feature>
<feature type="region of interest" description="Disordered" evidence="5">
    <location>
        <begin position="644"/>
        <end position="672"/>
    </location>
</feature>
<dbReference type="PROSITE" id="PS50966">
    <property type="entry name" value="ZF_SWIM"/>
    <property type="match status" value="1"/>
</dbReference>
<dbReference type="Pfam" id="PF10551">
    <property type="entry name" value="MULE"/>
    <property type="match status" value="1"/>
</dbReference>
<dbReference type="PANTHER" id="PTHR47718:SF17">
    <property type="entry name" value="PROTEIN FAR1-RELATED SEQUENCE 5-LIKE"/>
    <property type="match status" value="1"/>
</dbReference>
<dbReference type="InterPro" id="IPR004330">
    <property type="entry name" value="FAR1_DNA_bnd_dom"/>
</dbReference>
<organism evidence="7 8">
    <name type="scientific">Platanthera zijinensis</name>
    <dbReference type="NCBI Taxonomy" id="2320716"/>
    <lineage>
        <taxon>Eukaryota</taxon>
        <taxon>Viridiplantae</taxon>
        <taxon>Streptophyta</taxon>
        <taxon>Embryophyta</taxon>
        <taxon>Tracheophyta</taxon>
        <taxon>Spermatophyta</taxon>
        <taxon>Magnoliopsida</taxon>
        <taxon>Liliopsida</taxon>
        <taxon>Asparagales</taxon>
        <taxon>Orchidaceae</taxon>
        <taxon>Orchidoideae</taxon>
        <taxon>Orchideae</taxon>
        <taxon>Orchidinae</taxon>
        <taxon>Platanthera</taxon>
    </lineage>
</organism>
<evidence type="ECO:0000313" key="8">
    <source>
        <dbReference type="Proteomes" id="UP001418222"/>
    </source>
</evidence>
<dbReference type="InterPro" id="IPR007527">
    <property type="entry name" value="Znf_SWIM"/>
</dbReference>
<keyword evidence="1" id="KW-0479">Metal-binding</keyword>
<evidence type="ECO:0000256" key="2">
    <source>
        <dbReference type="ARBA" id="ARBA00022771"/>
    </source>
</evidence>
<dbReference type="AlphaFoldDB" id="A0AAP0G528"/>
<dbReference type="GO" id="GO:0008270">
    <property type="term" value="F:zinc ion binding"/>
    <property type="evidence" value="ECO:0007669"/>
    <property type="project" value="UniProtKB-KW"/>
</dbReference>
<evidence type="ECO:0000256" key="3">
    <source>
        <dbReference type="ARBA" id="ARBA00022833"/>
    </source>
</evidence>
<evidence type="ECO:0000256" key="4">
    <source>
        <dbReference type="PROSITE-ProRule" id="PRU00325"/>
    </source>
</evidence>
<comment type="caution">
    <text evidence="7">The sequence shown here is derived from an EMBL/GenBank/DDBJ whole genome shotgun (WGS) entry which is preliminary data.</text>
</comment>
<keyword evidence="3" id="KW-0862">Zinc</keyword>
<gene>
    <name evidence="7" type="primary">FAR1</name>
    <name evidence="7" type="ORF">KSP39_PZI012385</name>
</gene>
<dbReference type="InterPro" id="IPR018289">
    <property type="entry name" value="MULE_transposase_dom"/>
</dbReference>
<name>A0AAP0G528_9ASPA</name>
<accession>A0AAP0G528</accession>
<dbReference type="PANTHER" id="PTHR47718">
    <property type="entry name" value="OS01G0519700 PROTEIN"/>
    <property type="match status" value="1"/>
</dbReference>
<reference evidence="7 8" key="1">
    <citation type="journal article" date="2022" name="Nat. Plants">
        <title>Genomes of leafy and leafless Platanthera orchids illuminate the evolution of mycoheterotrophy.</title>
        <authorList>
            <person name="Li M.H."/>
            <person name="Liu K.W."/>
            <person name="Li Z."/>
            <person name="Lu H.C."/>
            <person name="Ye Q.L."/>
            <person name="Zhang D."/>
            <person name="Wang J.Y."/>
            <person name="Li Y.F."/>
            <person name="Zhong Z.M."/>
            <person name="Liu X."/>
            <person name="Yu X."/>
            <person name="Liu D.K."/>
            <person name="Tu X.D."/>
            <person name="Liu B."/>
            <person name="Hao Y."/>
            <person name="Liao X.Y."/>
            <person name="Jiang Y.T."/>
            <person name="Sun W.H."/>
            <person name="Chen J."/>
            <person name="Chen Y.Q."/>
            <person name="Ai Y."/>
            <person name="Zhai J.W."/>
            <person name="Wu S.S."/>
            <person name="Zhou Z."/>
            <person name="Hsiao Y.Y."/>
            <person name="Wu W.L."/>
            <person name="Chen Y.Y."/>
            <person name="Lin Y.F."/>
            <person name="Hsu J.L."/>
            <person name="Li C.Y."/>
            <person name="Wang Z.W."/>
            <person name="Zhao X."/>
            <person name="Zhong W.Y."/>
            <person name="Ma X.K."/>
            <person name="Ma L."/>
            <person name="Huang J."/>
            <person name="Chen G.Z."/>
            <person name="Huang M.Z."/>
            <person name="Huang L."/>
            <person name="Peng D.H."/>
            <person name="Luo Y.B."/>
            <person name="Zou S.Q."/>
            <person name="Chen S.P."/>
            <person name="Lan S."/>
            <person name="Tsai W.C."/>
            <person name="Van de Peer Y."/>
            <person name="Liu Z.J."/>
        </authorList>
    </citation>
    <scope>NUCLEOTIDE SEQUENCE [LARGE SCALE GENOMIC DNA]</scope>
    <source>
        <strain evidence="7">Lor287</strain>
    </source>
</reference>
<dbReference type="Pfam" id="PF03101">
    <property type="entry name" value="FAR1"/>
    <property type="match status" value="1"/>
</dbReference>
<evidence type="ECO:0000256" key="1">
    <source>
        <dbReference type="ARBA" id="ARBA00022723"/>
    </source>
</evidence>
<feature type="compositionally biased region" description="Basic and acidic residues" evidence="5">
    <location>
        <begin position="644"/>
        <end position="660"/>
    </location>
</feature>
<evidence type="ECO:0000259" key="6">
    <source>
        <dbReference type="PROSITE" id="PS50966"/>
    </source>
</evidence>
<dbReference type="SMART" id="SM00575">
    <property type="entry name" value="ZnF_PMZ"/>
    <property type="match status" value="1"/>
</dbReference>
<protein>
    <submittedName>
        <fullName evidence="7">Protein FAR-RED IMPAIRED RESPONSE 1</fullName>
    </submittedName>
</protein>